<dbReference type="Pfam" id="PF23282">
    <property type="entry name" value="WHD_ROQ1"/>
    <property type="match status" value="1"/>
</dbReference>
<dbReference type="GO" id="GO:0006952">
    <property type="term" value="P:defense response"/>
    <property type="evidence" value="ECO:0007669"/>
    <property type="project" value="InterPro"/>
</dbReference>
<dbReference type="SUPFAM" id="SSF52540">
    <property type="entry name" value="P-loop containing nucleoside triphosphate hydrolases"/>
    <property type="match status" value="1"/>
</dbReference>
<dbReference type="Proteomes" id="UP001054821">
    <property type="component" value="Chromosome 1"/>
</dbReference>
<evidence type="ECO:0000259" key="3">
    <source>
        <dbReference type="Pfam" id="PF23282"/>
    </source>
</evidence>
<evidence type="ECO:0000256" key="2">
    <source>
        <dbReference type="SAM" id="MobiDB-lite"/>
    </source>
</evidence>
<dbReference type="InterPro" id="IPR044974">
    <property type="entry name" value="Disease_R_plants"/>
</dbReference>
<accession>A0AAD4ZL30</accession>
<evidence type="ECO:0000313" key="4">
    <source>
        <dbReference type="EMBL" id="KAI5349899.1"/>
    </source>
</evidence>
<evidence type="ECO:0000313" key="5">
    <source>
        <dbReference type="Proteomes" id="UP001054821"/>
    </source>
</evidence>
<organism evidence="4 5">
    <name type="scientific">Prunus dulcis</name>
    <name type="common">Almond</name>
    <name type="synonym">Amygdalus dulcis</name>
    <dbReference type="NCBI Taxonomy" id="3755"/>
    <lineage>
        <taxon>Eukaryota</taxon>
        <taxon>Viridiplantae</taxon>
        <taxon>Streptophyta</taxon>
        <taxon>Embryophyta</taxon>
        <taxon>Tracheophyta</taxon>
        <taxon>Spermatophyta</taxon>
        <taxon>Magnoliopsida</taxon>
        <taxon>eudicotyledons</taxon>
        <taxon>Gunneridae</taxon>
        <taxon>Pentapetalae</taxon>
        <taxon>rosids</taxon>
        <taxon>fabids</taxon>
        <taxon>Rosales</taxon>
        <taxon>Rosaceae</taxon>
        <taxon>Amygdaloideae</taxon>
        <taxon>Amygdaleae</taxon>
        <taxon>Prunus</taxon>
    </lineage>
</organism>
<comment type="caution">
    <text evidence="4">The sequence shown here is derived from an EMBL/GenBank/DDBJ whole genome shotgun (WGS) entry which is preliminary data.</text>
</comment>
<protein>
    <recommendedName>
        <fullName evidence="3">Disease resistance protein Roq1-like winged-helix domain-containing protein</fullName>
    </recommendedName>
</protein>
<dbReference type="PANTHER" id="PTHR11017:SF578">
    <property type="entry name" value="ADP-RIBOSYL CYCLASE_CYCLIC ADP-RIBOSE HYDROLASE"/>
    <property type="match status" value="1"/>
</dbReference>
<dbReference type="InterPro" id="IPR042197">
    <property type="entry name" value="Apaf_helical"/>
</dbReference>
<keyword evidence="5" id="KW-1185">Reference proteome</keyword>
<dbReference type="InterPro" id="IPR036390">
    <property type="entry name" value="WH_DNA-bd_sf"/>
</dbReference>
<name>A0AAD4ZL30_PRUDU</name>
<proteinExistence type="predicted"/>
<dbReference type="EMBL" id="JAJFAZ020000001">
    <property type="protein sequence ID" value="KAI5349899.1"/>
    <property type="molecule type" value="Genomic_DNA"/>
</dbReference>
<gene>
    <name evidence="4" type="ORF">L3X38_002790</name>
</gene>
<dbReference type="GO" id="GO:0043531">
    <property type="term" value="F:ADP binding"/>
    <property type="evidence" value="ECO:0007669"/>
    <property type="project" value="InterPro"/>
</dbReference>
<dbReference type="InterPro" id="IPR058192">
    <property type="entry name" value="WHD_ROQ1-like"/>
</dbReference>
<sequence>MESITSTITGHIALSSICSRIIITIRDKQLLTAHDVNLIHEVKILHDPEALELLSWYAFKRSEPPLGDYVKLAERAMRYAQGLPLAFKFLGSHLYGGSIHKWQAALDGFQGTEIQEVLKISYNALDDRVKKVFLDITCFFKGTSGNYVTEACELNTRYCIDVLIEKALISVEGSYIQMHDLLEKMDVEHVLTNNTGTNKITGIVLNLPKQDDEIFLDVGTSFSKMKNLKILINYNESPKFLFEKGFSIETCFYLRPPSVIVRSRLLYLTARHRSMSDSESAYDSEPNAFDGESSNDQRDSNSMALSFESAANEEAEVEVVREKIRAPPYFSRGKVLQPNQAVPLAVAPCGDACASTSQYCEFLIRDTRLPDRHASYHSKTSTSSRGNVPAESSSDLAVTVVLQGNPRVPLGYPKRHLFSVDYLGLNLIIEAELAKYHADYLIPDSVKWMIPGPTKSLSNPKDGEVVFFTDVLKQGIRLPLQPAFQRILAHLATPPANTTPISGVTKSKSADHGGWVQANCLRASERGHFVSAVPSLQKSWRNRSVLMSDDCDSGKATIGGVREVSPFGAKTKKQQ</sequence>
<reference evidence="4 5" key="1">
    <citation type="journal article" date="2022" name="G3 (Bethesda)">
        <title>Whole-genome sequence and methylome profiling of the almond [Prunus dulcis (Mill.) D.A. Webb] cultivar 'Nonpareil'.</title>
        <authorList>
            <person name="D'Amico-Willman K.M."/>
            <person name="Ouma W.Z."/>
            <person name="Meulia T."/>
            <person name="Sideli G.M."/>
            <person name="Gradziel T.M."/>
            <person name="Fresnedo-Ramirez J."/>
        </authorList>
    </citation>
    <scope>NUCLEOTIDE SEQUENCE [LARGE SCALE GENOMIC DNA]</scope>
    <source>
        <strain evidence="4">Clone GOH B32 T37-40</strain>
    </source>
</reference>
<dbReference type="AlphaFoldDB" id="A0AAD4ZL30"/>
<dbReference type="SUPFAM" id="SSF46785">
    <property type="entry name" value="Winged helix' DNA-binding domain"/>
    <property type="match status" value="1"/>
</dbReference>
<dbReference type="PANTHER" id="PTHR11017">
    <property type="entry name" value="LEUCINE-RICH REPEAT-CONTAINING PROTEIN"/>
    <property type="match status" value="1"/>
</dbReference>
<evidence type="ECO:0000256" key="1">
    <source>
        <dbReference type="ARBA" id="ARBA00022737"/>
    </source>
</evidence>
<feature type="region of interest" description="Disordered" evidence="2">
    <location>
        <begin position="277"/>
        <end position="301"/>
    </location>
</feature>
<keyword evidence="1" id="KW-0677">Repeat</keyword>
<dbReference type="InterPro" id="IPR027417">
    <property type="entry name" value="P-loop_NTPase"/>
</dbReference>
<dbReference type="Gene3D" id="1.10.8.430">
    <property type="entry name" value="Helical domain of apoptotic protease-activating factors"/>
    <property type="match status" value="1"/>
</dbReference>
<feature type="domain" description="Disease resistance protein Roq1-like winged-helix" evidence="3">
    <location>
        <begin position="130"/>
        <end position="188"/>
    </location>
</feature>